<evidence type="ECO:0000256" key="3">
    <source>
        <dbReference type="ARBA" id="ARBA00022475"/>
    </source>
</evidence>
<dbReference type="GO" id="GO:0022857">
    <property type="term" value="F:transmembrane transporter activity"/>
    <property type="evidence" value="ECO:0007669"/>
    <property type="project" value="InterPro"/>
</dbReference>
<dbReference type="EMBL" id="DSBW01000216">
    <property type="protein sequence ID" value="HED31901.1"/>
    <property type="molecule type" value="Genomic_DNA"/>
</dbReference>
<evidence type="ECO:0000256" key="4">
    <source>
        <dbReference type="ARBA" id="ARBA00022692"/>
    </source>
</evidence>
<comment type="similarity">
    <text evidence="2 7">Belongs to the ExbD/TolR family.</text>
</comment>
<keyword evidence="4 7" id="KW-0812">Transmembrane</keyword>
<dbReference type="GO" id="GO:0015031">
    <property type="term" value="P:protein transport"/>
    <property type="evidence" value="ECO:0007669"/>
    <property type="project" value="UniProtKB-KW"/>
</dbReference>
<evidence type="ECO:0000256" key="8">
    <source>
        <dbReference type="SAM" id="Phobius"/>
    </source>
</evidence>
<evidence type="ECO:0000256" key="5">
    <source>
        <dbReference type="ARBA" id="ARBA00022989"/>
    </source>
</evidence>
<dbReference type="Pfam" id="PF02472">
    <property type="entry name" value="ExbD"/>
    <property type="match status" value="1"/>
</dbReference>
<gene>
    <name evidence="9" type="ORF">ENN50_09555</name>
</gene>
<keyword evidence="7" id="KW-0653">Protein transport</keyword>
<dbReference type="PANTHER" id="PTHR30558">
    <property type="entry name" value="EXBD MEMBRANE COMPONENT OF PMF-DRIVEN MACROMOLECULE IMPORT SYSTEM"/>
    <property type="match status" value="1"/>
</dbReference>
<keyword evidence="6 8" id="KW-0472">Membrane</keyword>
<evidence type="ECO:0000256" key="2">
    <source>
        <dbReference type="ARBA" id="ARBA00005811"/>
    </source>
</evidence>
<keyword evidence="7" id="KW-0813">Transport</keyword>
<evidence type="ECO:0000256" key="1">
    <source>
        <dbReference type="ARBA" id="ARBA00004162"/>
    </source>
</evidence>
<keyword evidence="5 8" id="KW-1133">Transmembrane helix</keyword>
<dbReference type="AlphaFoldDB" id="A0A831WVV0"/>
<evidence type="ECO:0000256" key="7">
    <source>
        <dbReference type="RuleBase" id="RU003879"/>
    </source>
</evidence>
<dbReference type="GO" id="GO:0005886">
    <property type="term" value="C:plasma membrane"/>
    <property type="evidence" value="ECO:0007669"/>
    <property type="project" value="UniProtKB-SubCell"/>
</dbReference>
<protein>
    <submittedName>
        <fullName evidence="9">Biopolymer transporter ExbD</fullName>
    </submittedName>
</protein>
<feature type="transmembrane region" description="Helical" evidence="8">
    <location>
        <begin position="16"/>
        <end position="36"/>
    </location>
</feature>
<sequence>MIEFGEPLRGNRIPDLTPMIDVIFLLLIFFMLTSIYSKPVIPLDLPDGASAVKEEREGIDVGIDPDGRIFVNGDPVLIDEFEIYVARLLADEPGQPVRLMSDASNRFGLVISVMDKLRLQGAANISIVTDGATLDEK</sequence>
<comment type="caution">
    <text evidence="9">The sequence shown here is derived from an EMBL/GenBank/DDBJ whole genome shotgun (WGS) entry which is preliminary data.</text>
</comment>
<evidence type="ECO:0000313" key="9">
    <source>
        <dbReference type="EMBL" id="HED31901.1"/>
    </source>
</evidence>
<organism evidence="9">
    <name type="scientific">Prosthecochloris aestuarii</name>
    <dbReference type="NCBI Taxonomy" id="1102"/>
    <lineage>
        <taxon>Bacteria</taxon>
        <taxon>Pseudomonadati</taxon>
        <taxon>Chlorobiota</taxon>
        <taxon>Chlorobiia</taxon>
        <taxon>Chlorobiales</taxon>
        <taxon>Chlorobiaceae</taxon>
        <taxon>Prosthecochloris</taxon>
    </lineage>
</organism>
<name>A0A831WVV0_PROAE</name>
<evidence type="ECO:0000256" key="6">
    <source>
        <dbReference type="ARBA" id="ARBA00023136"/>
    </source>
</evidence>
<proteinExistence type="inferred from homology"/>
<accession>A0A831WVV0</accession>
<dbReference type="InterPro" id="IPR003400">
    <property type="entry name" value="ExbD"/>
</dbReference>
<keyword evidence="3" id="KW-1003">Cell membrane</keyword>
<comment type="subcellular location">
    <subcellularLocation>
        <location evidence="1">Cell membrane</location>
        <topology evidence="1">Single-pass membrane protein</topology>
    </subcellularLocation>
    <subcellularLocation>
        <location evidence="7">Cell membrane</location>
        <topology evidence="7">Single-pass type II membrane protein</topology>
    </subcellularLocation>
</comment>
<dbReference type="Proteomes" id="UP000886335">
    <property type="component" value="Unassembled WGS sequence"/>
</dbReference>
<dbReference type="PANTHER" id="PTHR30558:SF3">
    <property type="entry name" value="BIOPOLYMER TRANSPORT PROTEIN EXBD-RELATED"/>
    <property type="match status" value="1"/>
</dbReference>
<dbReference type="Gene3D" id="3.30.420.270">
    <property type="match status" value="1"/>
</dbReference>
<reference evidence="9" key="1">
    <citation type="journal article" date="2020" name="mSystems">
        <title>Genome- and Community-Level Interaction Insights into Carbon Utilization and Element Cycling Functions of Hydrothermarchaeota in Hydrothermal Sediment.</title>
        <authorList>
            <person name="Zhou Z."/>
            <person name="Liu Y."/>
            <person name="Xu W."/>
            <person name="Pan J."/>
            <person name="Luo Z.H."/>
            <person name="Li M."/>
        </authorList>
    </citation>
    <scope>NUCLEOTIDE SEQUENCE [LARGE SCALE GENOMIC DNA]</scope>
    <source>
        <strain evidence="9">SpSt-1181</strain>
    </source>
</reference>